<organism evidence="9 10">
    <name type="scientific">Bradyrhizobium lablabi</name>
    <dbReference type="NCBI Taxonomy" id="722472"/>
    <lineage>
        <taxon>Bacteria</taxon>
        <taxon>Pseudomonadati</taxon>
        <taxon>Pseudomonadota</taxon>
        <taxon>Alphaproteobacteria</taxon>
        <taxon>Hyphomicrobiales</taxon>
        <taxon>Nitrobacteraceae</taxon>
        <taxon>Bradyrhizobium</taxon>
    </lineage>
</organism>
<evidence type="ECO:0000256" key="3">
    <source>
        <dbReference type="ARBA" id="ARBA00022723"/>
    </source>
</evidence>
<comment type="function">
    <text evidence="7">Single strand-specific metallo-endoribonuclease involved in late-stage 70S ribosome quality control and in maturation of the 3' terminus of the 16S rRNA.</text>
</comment>
<keyword evidence="5 7" id="KW-0378">Hydrolase</keyword>
<sequence length="191" mass="20533">MHQSAAASAPEASSGRNRNSGPMAPFALPITEVLVVADCWQAEPDAEAIIQRAVATAAEIADAEIGEAELAVMLTDDAGIRTLNSNWRGIDKPTNVLSFPALQPTGAGGPDDAPRMLGDIAIAYQITRQEADDEQKPFDHHLSHLAVHGFLHLIGYDHENDDDAETMETLEAEILAQLGIPDPYADRERTD</sequence>
<feature type="binding site" evidence="7">
    <location>
        <position position="158"/>
    </location>
    <ligand>
        <name>Zn(2+)</name>
        <dbReference type="ChEBI" id="CHEBI:29105"/>
        <note>catalytic</note>
    </ligand>
</feature>
<dbReference type="NCBIfam" id="TIGR00043">
    <property type="entry name" value="rRNA maturation RNase YbeY"/>
    <property type="match status" value="1"/>
</dbReference>
<dbReference type="GO" id="GO:0006364">
    <property type="term" value="P:rRNA processing"/>
    <property type="evidence" value="ECO:0007669"/>
    <property type="project" value="UniProtKB-UniRule"/>
</dbReference>
<dbReference type="AlphaFoldDB" id="A0A1M6TYZ0"/>
<feature type="binding site" evidence="7">
    <location>
        <position position="148"/>
    </location>
    <ligand>
        <name>Zn(2+)</name>
        <dbReference type="ChEBI" id="CHEBI:29105"/>
        <note>catalytic</note>
    </ligand>
</feature>
<comment type="subcellular location">
    <subcellularLocation>
        <location evidence="7">Cytoplasm</location>
    </subcellularLocation>
</comment>
<dbReference type="GO" id="GO:0004521">
    <property type="term" value="F:RNA endonuclease activity"/>
    <property type="evidence" value="ECO:0007669"/>
    <property type="project" value="UniProtKB-UniRule"/>
</dbReference>
<feature type="region of interest" description="Disordered" evidence="8">
    <location>
        <begin position="1"/>
        <end position="21"/>
    </location>
</feature>
<dbReference type="EMBL" id="LT670844">
    <property type="protein sequence ID" value="SHK62094.1"/>
    <property type="molecule type" value="Genomic_DNA"/>
</dbReference>
<keyword evidence="7" id="KW-0698">rRNA processing</keyword>
<dbReference type="GO" id="GO:0008270">
    <property type="term" value="F:zinc ion binding"/>
    <property type="evidence" value="ECO:0007669"/>
    <property type="project" value="UniProtKB-UniRule"/>
</dbReference>
<dbReference type="PANTHER" id="PTHR46986">
    <property type="entry name" value="ENDORIBONUCLEASE YBEY, CHLOROPLASTIC"/>
    <property type="match status" value="1"/>
</dbReference>
<accession>A0A1M6TYZ0</accession>
<gene>
    <name evidence="7" type="primary">ybeY</name>
    <name evidence="9" type="ORF">SAMN05444159_3736</name>
</gene>
<keyword evidence="2 7" id="KW-0540">Nuclease</keyword>
<keyword evidence="7" id="KW-0690">Ribosome biogenesis</keyword>
<evidence type="ECO:0000256" key="4">
    <source>
        <dbReference type="ARBA" id="ARBA00022759"/>
    </source>
</evidence>
<dbReference type="SUPFAM" id="SSF55486">
    <property type="entry name" value="Metalloproteases ('zincins'), catalytic domain"/>
    <property type="match status" value="1"/>
</dbReference>
<comment type="similarity">
    <text evidence="1 7">Belongs to the endoribonuclease YbeY family.</text>
</comment>
<keyword evidence="7" id="KW-0963">Cytoplasm</keyword>
<dbReference type="Gene3D" id="3.40.390.30">
    <property type="entry name" value="Metalloproteases ('zincins'), catalytic domain"/>
    <property type="match status" value="1"/>
</dbReference>
<dbReference type="GO" id="GO:0005737">
    <property type="term" value="C:cytoplasm"/>
    <property type="evidence" value="ECO:0007669"/>
    <property type="project" value="UniProtKB-SubCell"/>
</dbReference>
<evidence type="ECO:0000313" key="10">
    <source>
        <dbReference type="Proteomes" id="UP000189935"/>
    </source>
</evidence>
<keyword evidence="6 7" id="KW-0862">Zinc</keyword>
<evidence type="ECO:0000256" key="8">
    <source>
        <dbReference type="SAM" id="MobiDB-lite"/>
    </source>
</evidence>
<keyword evidence="4 7" id="KW-0255">Endonuclease</keyword>
<protein>
    <recommendedName>
        <fullName evidence="7">Endoribonuclease YbeY</fullName>
        <ecNumber evidence="7">3.1.-.-</ecNumber>
    </recommendedName>
</protein>
<dbReference type="PANTHER" id="PTHR46986:SF1">
    <property type="entry name" value="ENDORIBONUCLEASE YBEY, CHLOROPLASTIC"/>
    <property type="match status" value="1"/>
</dbReference>
<name>A0A1M6TYZ0_9BRAD</name>
<dbReference type="Pfam" id="PF02130">
    <property type="entry name" value="YbeY"/>
    <property type="match status" value="1"/>
</dbReference>
<dbReference type="InterPro" id="IPR023091">
    <property type="entry name" value="MetalPrtase_cat_dom_sf_prd"/>
</dbReference>
<dbReference type="InterPro" id="IPR020549">
    <property type="entry name" value="YbeY_CS"/>
</dbReference>
<dbReference type="PROSITE" id="PS01306">
    <property type="entry name" value="UPF0054"/>
    <property type="match status" value="1"/>
</dbReference>
<proteinExistence type="inferred from homology"/>
<evidence type="ECO:0000256" key="1">
    <source>
        <dbReference type="ARBA" id="ARBA00010875"/>
    </source>
</evidence>
<evidence type="ECO:0000256" key="2">
    <source>
        <dbReference type="ARBA" id="ARBA00022722"/>
    </source>
</evidence>
<dbReference type="EC" id="3.1.-.-" evidence="7"/>
<dbReference type="InterPro" id="IPR002036">
    <property type="entry name" value="YbeY"/>
</dbReference>
<keyword evidence="3 7" id="KW-0479">Metal-binding</keyword>
<evidence type="ECO:0000256" key="6">
    <source>
        <dbReference type="ARBA" id="ARBA00022833"/>
    </source>
</evidence>
<evidence type="ECO:0000256" key="7">
    <source>
        <dbReference type="HAMAP-Rule" id="MF_00009"/>
    </source>
</evidence>
<evidence type="ECO:0000256" key="5">
    <source>
        <dbReference type="ARBA" id="ARBA00022801"/>
    </source>
</evidence>
<dbReference type="GO" id="GO:0004222">
    <property type="term" value="F:metalloendopeptidase activity"/>
    <property type="evidence" value="ECO:0007669"/>
    <property type="project" value="InterPro"/>
</dbReference>
<feature type="binding site" evidence="7">
    <location>
        <position position="152"/>
    </location>
    <ligand>
        <name>Zn(2+)</name>
        <dbReference type="ChEBI" id="CHEBI:29105"/>
        <note>catalytic</note>
    </ligand>
</feature>
<dbReference type="Proteomes" id="UP000189935">
    <property type="component" value="Chromosome I"/>
</dbReference>
<evidence type="ECO:0000313" key="9">
    <source>
        <dbReference type="EMBL" id="SHK62094.1"/>
    </source>
</evidence>
<reference evidence="9 10" key="1">
    <citation type="submission" date="2016-11" db="EMBL/GenBank/DDBJ databases">
        <authorList>
            <person name="Jaros S."/>
            <person name="Januszkiewicz K."/>
            <person name="Wedrychowicz H."/>
        </authorList>
    </citation>
    <scope>NUCLEOTIDE SEQUENCE [LARGE SCALE GENOMIC DNA]</scope>
    <source>
        <strain evidence="9 10">GAS499</strain>
    </source>
</reference>
<feature type="compositionally biased region" description="Low complexity" evidence="8">
    <location>
        <begin position="1"/>
        <end position="14"/>
    </location>
</feature>
<comment type="cofactor">
    <cofactor evidence="7">
        <name>Zn(2+)</name>
        <dbReference type="ChEBI" id="CHEBI:29105"/>
    </cofactor>
    <text evidence="7">Binds 1 zinc ion.</text>
</comment>
<dbReference type="HAMAP" id="MF_00009">
    <property type="entry name" value="Endoribonucl_YbeY"/>
    <property type="match status" value="1"/>
</dbReference>